<dbReference type="AlphaFoldDB" id="I2GC83"/>
<evidence type="ECO:0000313" key="8">
    <source>
        <dbReference type="EMBL" id="CCH51507.1"/>
    </source>
</evidence>
<dbReference type="PROSITE" id="PS00455">
    <property type="entry name" value="AMP_BINDING"/>
    <property type="match status" value="1"/>
</dbReference>
<dbReference type="GO" id="GO:0006629">
    <property type="term" value="P:lipid metabolic process"/>
    <property type="evidence" value="ECO:0007669"/>
    <property type="project" value="InterPro"/>
</dbReference>
<reference evidence="8 9" key="1">
    <citation type="journal article" date="2012" name="J. Bacteriol.">
        <title>Genome Sequence of the Filamentous Bacterium Fibrisoma limi BUZ 3T.</title>
        <authorList>
            <person name="Filippini M."/>
            <person name="Qi W."/>
            <person name="Jaenicke S."/>
            <person name="Goesmann A."/>
            <person name="Smits T.H."/>
            <person name="Bagheri H.C."/>
        </authorList>
    </citation>
    <scope>NUCLEOTIDE SEQUENCE [LARGE SCALE GENOMIC DNA]</scope>
    <source>
        <strain evidence="9">BUZ 3T</strain>
    </source>
</reference>
<comment type="caution">
    <text evidence="8">The sequence shown here is derived from an EMBL/GenBank/DDBJ whole genome shotgun (WGS) entry which is preliminary data.</text>
</comment>
<feature type="domain" description="AMP-dependent synthetase/ligase" evidence="5">
    <location>
        <begin position="139"/>
        <end position="516"/>
    </location>
</feature>
<dbReference type="Gene3D" id="3.40.50.12780">
    <property type="entry name" value="N-terminal domain of ligase-like"/>
    <property type="match status" value="1"/>
</dbReference>
<keyword evidence="9" id="KW-1185">Reference proteome</keyword>
<comment type="similarity">
    <text evidence="1">Belongs to the ATP-dependent AMP-binding enzyme family.</text>
</comment>
<dbReference type="NCBIfam" id="NF002937">
    <property type="entry name" value="PRK03584.1"/>
    <property type="match status" value="1"/>
</dbReference>
<name>I2GC83_9BACT</name>
<dbReference type="PANTHER" id="PTHR42921">
    <property type="entry name" value="ACETOACETYL-COA SYNTHETASE"/>
    <property type="match status" value="1"/>
</dbReference>
<dbReference type="STRING" id="1185876.BN8_00435"/>
<dbReference type="Proteomes" id="UP000009309">
    <property type="component" value="Unassembled WGS sequence"/>
</dbReference>
<dbReference type="InterPro" id="IPR032387">
    <property type="entry name" value="ACAS_N"/>
</dbReference>
<dbReference type="SUPFAM" id="SSF56801">
    <property type="entry name" value="Acetyl-CoA synthetase-like"/>
    <property type="match status" value="1"/>
</dbReference>
<keyword evidence="2" id="KW-0436">Ligase</keyword>
<evidence type="ECO:0000259" key="6">
    <source>
        <dbReference type="Pfam" id="PF13193"/>
    </source>
</evidence>
<evidence type="ECO:0000259" key="7">
    <source>
        <dbReference type="Pfam" id="PF16177"/>
    </source>
</evidence>
<dbReference type="InterPro" id="IPR000873">
    <property type="entry name" value="AMP-dep_synth/lig_dom"/>
</dbReference>
<proteinExistence type="inferred from homology"/>
<dbReference type="InterPro" id="IPR020845">
    <property type="entry name" value="AMP-binding_CS"/>
</dbReference>
<dbReference type="EMBL" id="CAIT01000004">
    <property type="protein sequence ID" value="CCH51507.1"/>
    <property type="molecule type" value="Genomic_DNA"/>
</dbReference>
<feature type="domain" description="AMP-binding enzyme C-terminal" evidence="6">
    <location>
        <begin position="581"/>
        <end position="658"/>
    </location>
</feature>
<dbReference type="GO" id="GO:0030729">
    <property type="term" value="F:acetoacetate-CoA ligase activity"/>
    <property type="evidence" value="ECO:0007669"/>
    <property type="project" value="InterPro"/>
</dbReference>
<dbReference type="eggNOG" id="COG0365">
    <property type="taxonomic scope" value="Bacteria"/>
</dbReference>
<evidence type="ECO:0000259" key="5">
    <source>
        <dbReference type="Pfam" id="PF00501"/>
    </source>
</evidence>
<keyword evidence="3" id="KW-0547">Nucleotide-binding</keyword>
<dbReference type="InterPro" id="IPR042099">
    <property type="entry name" value="ANL_N_sf"/>
</dbReference>
<dbReference type="Pfam" id="PF16177">
    <property type="entry name" value="ACAS_N"/>
    <property type="match status" value="1"/>
</dbReference>
<dbReference type="CDD" id="cd05943">
    <property type="entry name" value="AACS"/>
    <property type="match status" value="1"/>
</dbReference>
<evidence type="ECO:0000256" key="4">
    <source>
        <dbReference type="ARBA" id="ARBA00022840"/>
    </source>
</evidence>
<evidence type="ECO:0000256" key="1">
    <source>
        <dbReference type="ARBA" id="ARBA00006432"/>
    </source>
</evidence>
<dbReference type="PANTHER" id="PTHR42921:SF1">
    <property type="entry name" value="ACETOACETYL-COA SYNTHETASE"/>
    <property type="match status" value="1"/>
</dbReference>
<dbReference type="InterPro" id="IPR005914">
    <property type="entry name" value="Acac_CoA_synth"/>
</dbReference>
<feature type="domain" description="Acetyl-coenzyme A synthetase N-terminal" evidence="7">
    <location>
        <begin position="71"/>
        <end position="133"/>
    </location>
</feature>
<dbReference type="Pfam" id="PF00501">
    <property type="entry name" value="AMP-binding"/>
    <property type="match status" value="1"/>
</dbReference>
<sequence length="702" mass="78496">MIVQSPCRLSAPAGIRPVFRILTQTFIIDRHMAGSTLTPLYTPTPRSREQSLLKRYMDWLFIKKGLYFRDYDDLWDWSVTDLEDFWESIWQFFDVQGHTPYNQVIVKPGSRSSAAGMIGTQWFTGATLNYAEHIFRHKTTQRPALLFASEQQPRLMTMSWAELERQVAAVAAYLTQQGVGIGDRVVSVLPNCPEAVVAFLATNAVGAVWSSCSPDFGTASIVDRFQQIEPKLLFAVDGYTYNGKPIDKTNAMRELRVSLPTLQRVVWIPYLNRSSPYAAEKLERSTLWTDVLDTVAPEGLQFEPVPFDHPIWILYSSGTTGKPKAITHSVGGCLLEHLKALGLHQDVRAGETYFWYSTTGWMMWNYALGSMLLGTTLVLYDGAAGYPDLSVLWNLAEQARINHFGGGAAFYLACLRAGVRPNLMNRFPQLRTIGSTGSPLPPEGFQWIYEAVKSDVWLISLSGGTDVCSGFVGGNPLLPVYAGEIQCRMLGCKVEALDESARPVRGELGEMVIMEPMPSMPIYFWNDPGNKRYFSSYFEQYPGIWRHGDYIRITERSGVIIYGRSDATLNRDGVRIGTSEIYSAVESLPEIADSLVVGLEQPGGRYFLPLFVVLRNGYSLTDELVSRIKQQLRSQFSPRHVPDAVYAIPEVPYTISGKKLETPVKKILSGVDPSLAASKDTLRNPTALDAFVHFTIDSESCR</sequence>
<gene>
    <name evidence="8" type="ORF">BN8_00435</name>
</gene>
<evidence type="ECO:0000313" key="9">
    <source>
        <dbReference type="Proteomes" id="UP000009309"/>
    </source>
</evidence>
<evidence type="ECO:0000256" key="3">
    <source>
        <dbReference type="ARBA" id="ARBA00022741"/>
    </source>
</evidence>
<organism evidence="8 9">
    <name type="scientific">Fibrisoma limi BUZ 3</name>
    <dbReference type="NCBI Taxonomy" id="1185876"/>
    <lineage>
        <taxon>Bacteria</taxon>
        <taxon>Pseudomonadati</taxon>
        <taxon>Bacteroidota</taxon>
        <taxon>Cytophagia</taxon>
        <taxon>Cytophagales</taxon>
        <taxon>Spirosomataceae</taxon>
        <taxon>Fibrisoma</taxon>
    </lineage>
</organism>
<keyword evidence="4" id="KW-0067">ATP-binding</keyword>
<dbReference type="InterPro" id="IPR045851">
    <property type="entry name" value="AMP-bd_C_sf"/>
</dbReference>
<accession>I2GC83</accession>
<protein>
    <submittedName>
        <fullName evidence="8">Acetoacetyl-CoA synthase</fullName>
    </submittedName>
</protein>
<dbReference type="NCBIfam" id="TIGR01217">
    <property type="entry name" value="ac_ac_CoA_syn"/>
    <property type="match status" value="1"/>
</dbReference>
<dbReference type="Gene3D" id="3.30.300.30">
    <property type="match status" value="1"/>
</dbReference>
<dbReference type="Pfam" id="PF13193">
    <property type="entry name" value="AMP-binding_C"/>
    <property type="match status" value="1"/>
</dbReference>
<dbReference type="GO" id="GO:0005524">
    <property type="term" value="F:ATP binding"/>
    <property type="evidence" value="ECO:0007669"/>
    <property type="project" value="UniProtKB-KW"/>
</dbReference>
<dbReference type="InterPro" id="IPR025110">
    <property type="entry name" value="AMP-bd_C"/>
</dbReference>
<evidence type="ECO:0000256" key="2">
    <source>
        <dbReference type="ARBA" id="ARBA00022598"/>
    </source>
</evidence>